<proteinExistence type="predicted"/>
<evidence type="ECO:0000313" key="1">
    <source>
        <dbReference type="EMBL" id="KAJ8684910.1"/>
    </source>
</evidence>
<dbReference type="EMBL" id="CM056741">
    <property type="protein sequence ID" value="KAJ8684910.1"/>
    <property type="molecule type" value="Genomic_DNA"/>
</dbReference>
<comment type="caution">
    <text evidence="1">The sequence shown here is derived from an EMBL/GenBank/DDBJ whole genome shotgun (WGS) entry which is preliminary data.</text>
</comment>
<name>A0ACC2PMT2_9HYME</name>
<keyword evidence="2" id="KW-1185">Reference proteome</keyword>
<reference evidence="1" key="1">
    <citation type="submission" date="2023-04" db="EMBL/GenBank/DDBJ databases">
        <title>A chromosome-level genome assembly of the parasitoid wasp Eretmocerus hayati.</title>
        <authorList>
            <person name="Zhong Y."/>
            <person name="Liu S."/>
            <person name="Liu Y."/>
        </authorList>
    </citation>
    <scope>NUCLEOTIDE SEQUENCE</scope>
    <source>
        <strain evidence="1">ZJU_SS_LIU_2023</strain>
    </source>
</reference>
<organism evidence="1 2">
    <name type="scientific">Eretmocerus hayati</name>
    <dbReference type="NCBI Taxonomy" id="131215"/>
    <lineage>
        <taxon>Eukaryota</taxon>
        <taxon>Metazoa</taxon>
        <taxon>Ecdysozoa</taxon>
        <taxon>Arthropoda</taxon>
        <taxon>Hexapoda</taxon>
        <taxon>Insecta</taxon>
        <taxon>Pterygota</taxon>
        <taxon>Neoptera</taxon>
        <taxon>Endopterygota</taxon>
        <taxon>Hymenoptera</taxon>
        <taxon>Apocrita</taxon>
        <taxon>Proctotrupomorpha</taxon>
        <taxon>Chalcidoidea</taxon>
        <taxon>Aphelinidae</taxon>
        <taxon>Aphelininae</taxon>
        <taxon>Eretmocerus</taxon>
    </lineage>
</organism>
<evidence type="ECO:0000313" key="2">
    <source>
        <dbReference type="Proteomes" id="UP001239111"/>
    </source>
</evidence>
<sequence>MSRNYGNCCNPLAKANIVHTKSLRTVSERILGLFPLLHKSSKICDKCRKAVDSQNPIESHEYPLIVRKMIEKFSSPETTKAEKELLMKLLPDSWSIRKKSDFFTSTRYFASSVTLSSKKSGDKSDLKSNKQLPIETIDAVKTFYEDDDNSRIMPGMKDTKCVKDKDNVKVFVQKRLVLYNIRELYLKFKDSHPDVKVGMTKFAENRPVHCVLAGSSGTHSVCVCVYHQNVKLMLQGLDISSFTSKQLNDYKDCIASIVCKDPTDKCYLNECKACPTIESFKKNLLSLFDQSHMTHVKFQSWTTTDRCSLQTRIVPYHDYVDELAALLLKLKTHSFTAKKQSSFFQFLKESLTEGVFLLSLDFAENYAFMAQDAAQAFHYNNDQCSVITVVVYYLKDSKLCHQSLVILSDNLVHDSVAVHCVQKIVTDWIKSNFALARKIIYFTDGASQHFNNKYNFSNLKHHKRDFSLDAEWHFHATAHGKNACDGLGATVKSNARRASLQRSSEDQILTPHQLFTWAREKFENIKIFYSTKKDYEKAKIVLEERYEFAKTVPGTLSYHSVKVLDATNQLEFRKFSSSNDCVVVPKTIRNVQSSINRIAAPKLKKKCSTLNGTVLVPKSKQKNPTSNNFLPTSQLRKKTSTSNNRAFTPKLKGKPSTSEYSVVAPGVSTSKRYRTLSNDGAQQCRKKRAKDK</sequence>
<dbReference type="Proteomes" id="UP001239111">
    <property type="component" value="Chromosome 1"/>
</dbReference>
<accession>A0ACC2PMT2</accession>
<protein>
    <submittedName>
        <fullName evidence="1">Uncharacterized protein</fullName>
    </submittedName>
</protein>
<gene>
    <name evidence="1" type="ORF">QAD02_020703</name>
</gene>